<feature type="compositionally biased region" description="Polar residues" evidence="1">
    <location>
        <begin position="1"/>
        <end position="10"/>
    </location>
</feature>
<gene>
    <name evidence="2" type="ORF">E2C01_031878</name>
</gene>
<keyword evidence="3" id="KW-1185">Reference proteome</keyword>
<reference evidence="2 3" key="1">
    <citation type="submission" date="2019-05" db="EMBL/GenBank/DDBJ databases">
        <title>Another draft genome of Portunus trituberculatus and its Hox gene families provides insights of decapod evolution.</title>
        <authorList>
            <person name="Jeong J.-H."/>
            <person name="Song I."/>
            <person name="Kim S."/>
            <person name="Choi T."/>
            <person name="Kim D."/>
            <person name="Ryu S."/>
            <person name="Kim W."/>
        </authorList>
    </citation>
    <scope>NUCLEOTIDE SEQUENCE [LARGE SCALE GENOMIC DNA]</scope>
    <source>
        <tissue evidence="2">Muscle</tissue>
    </source>
</reference>
<accession>A0A5B7EVX9</accession>
<name>A0A5B7EVX9_PORTR</name>
<dbReference type="EMBL" id="VSRR010004049">
    <property type="protein sequence ID" value="MPC38372.1"/>
    <property type="molecule type" value="Genomic_DNA"/>
</dbReference>
<organism evidence="2 3">
    <name type="scientific">Portunus trituberculatus</name>
    <name type="common">Swimming crab</name>
    <name type="synonym">Neptunus trituberculatus</name>
    <dbReference type="NCBI Taxonomy" id="210409"/>
    <lineage>
        <taxon>Eukaryota</taxon>
        <taxon>Metazoa</taxon>
        <taxon>Ecdysozoa</taxon>
        <taxon>Arthropoda</taxon>
        <taxon>Crustacea</taxon>
        <taxon>Multicrustacea</taxon>
        <taxon>Malacostraca</taxon>
        <taxon>Eumalacostraca</taxon>
        <taxon>Eucarida</taxon>
        <taxon>Decapoda</taxon>
        <taxon>Pleocyemata</taxon>
        <taxon>Brachyura</taxon>
        <taxon>Eubrachyura</taxon>
        <taxon>Portunoidea</taxon>
        <taxon>Portunidae</taxon>
        <taxon>Portuninae</taxon>
        <taxon>Portunus</taxon>
    </lineage>
</organism>
<evidence type="ECO:0000256" key="1">
    <source>
        <dbReference type="SAM" id="MobiDB-lite"/>
    </source>
</evidence>
<feature type="region of interest" description="Disordered" evidence="1">
    <location>
        <begin position="1"/>
        <end position="31"/>
    </location>
</feature>
<feature type="region of interest" description="Disordered" evidence="1">
    <location>
        <begin position="48"/>
        <end position="68"/>
    </location>
</feature>
<evidence type="ECO:0000313" key="3">
    <source>
        <dbReference type="Proteomes" id="UP000324222"/>
    </source>
</evidence>
<dbReference type="AlphaFoldDB" id="A0A5B7EVX9"/>
<feature type="compositionally biased region" description="Low complexity" evidence="1">
    <location>
        <begin position="16"/>
        <end position="31"/>
    </location>
</feature>
<protein>
    <submittedName>
        <fullName evidence="2">Uncharacterized protein</fullName>
    </submittedName>
</protein>
<proteinExistence type="predicted"/>
<evidence type="ECO:0000313" key="2">
    <source>
        <dbReference type="EMBL" id="MPC38372.1"/>
    </source>
</evidence>
<dbReference type="Proteomes" id="UP000324222">
    <property type="component" value="Unassembled WGS sequence"/>
</dbReference>
<sequence length="68" mass="7614">MTQRKPSRLSQAVRHAACPTPASPSSTTPQAPEVMQCYRASRHLRPSRLSHRYTDQDPVITSGKFSFT</sequence>
<comment type="caution">
    <text evidence="2">The sequence shown here is derived from an EMBL/GenBank/DDBJ whole genome shotgun (WGS) entry which is preliminary data.</text>
</comment>